<comment type="caution">
    <text evidence="1">The sequence shown here is derived from an EMBL/GenBank/DDBJ whole genome shotgun (WGS) entry which is preliminary data.</text>
</comment>
<gene>
    <name evidence="1" type="ORF">EYF80_061222</name>
</gene>
<accession>A0A4Z2EIK0</accession>
<keyword evidence="2" id="KW-1185">Reference proteome</keyword>
<sequence length="167" mass="17636">MLEGDVLLPAHPEDLGVGVRPGHPKEIGELCYREEGFLRLLPMEAEQLSAAFDAGVEIVLDHGDTSLFKRFNSLHVEKQVDGLDGTVGSVSLVPQGLKLALVGRDFQISDGTLQIGGLAVPEEDEGATCAPASVFIQANVAIAKVPFVGCEGIRGSDVTDVVLFLSL</sequence>
<evidence type="ECO:0000313" key="2">
    <source>
        <dbReference type="Proteomes" id="UP000314294"/>
    </source>
</evidence>
<evidence type="ECO:0000313" key="1">
    <source>
        <dbReference type="EMBL" id="TNN28629.1"/>
    </source>
</evidence>
<organism evidence="1 2">
    <name type="scientific">Liparis tanakae</name>
    <name type="common">Tanaka's snailfish</name>
    <dbReference type="NCBI Taxonomy" id="230148"/>
    <lineage>
        <taxon>Eukaryota</taxon>
        <taxon>Metazoa</taxon>
        <taxon>Chordata</taxon>
        <taxon>Craniata</taxon>
        <taxon>Vertebrata</taxon>
        <taxon>Euteleostomi</taxon>
        <taxon>Actinopterygii</taxon>
        <taxon>Neopterygii</taxon>
        <taxon>Teleostei</taxon>
        <taxon>Neoteleostei</taxon>
        <taxon>Acanthomorphata</taxon>
        <taxon>Eupercaria</taxon>
        <taxon>Perciformes</taxon>
        <taxon>Cottioidei</taxon>
        <taxon>Cottales</taxon>
        <taxon>Liparidae</taxon>
        <taxon>Liparis</taxon>
    </lineage>
</organism>
<reference evidence="1 2" key="1">
    <citation type="submission" date="2019-03" db="EMBL/GenBank/DDBJ databases">
        <title>First draft genome of Liparis tanakae, snailfish: a comprehensive survey of snailfish specific genes.</title>
        <authorList>
            <person name="Kim W."/>
            <person name="Song I."/>
            <person name="Jeong J.-H."/>
            <person name="Kim D."/>
            <person name="Kim S."/>
            <person name="Ryu S."/>
            <person name="Song J.Y."/>
            <person name="Lee S.K."/>
        </authorList>
    </citation>
    <scope>NUCLEOTIDE SEQUENCE [LARGE SCALE GENOMIC DNA]</scope>
    <source>
        <tissue evidence="1">Muscle</tissue>
    </source>
</reference>
<proteinExistence type="predicted"/>
<protein>
    <submittedName>
        <fullName evidence="1">Uncharacterized protein</fullName>
    </submittedName>
</protein>
<name>A0A4Z2EIK0_9TELE</name>
<dbReference type="Proteomes" id="UP000314294">
    <property type="component" value="Unassembled WGS sequence"/>
</dbReference>
<dbReference type="EMBL" id="SRLO01006658">
    <property type="protein sequence ID" value="TNN28629.1"/>
    <property type="molecule type" value="Genomic_DNA"/>
</dbReference>
<dbReference type="AlphaFoldDB" id="A0A4Z2EIK0"/>